<reference evidence="11 12" key="1">
    <citation type="journal article" date="2009" name="Science">
        <title>Genome sequence, comparative analysis, and population genetics of the domestic horse.</title>
        <authorList>
            <consortium name="Broad Institute Genome Sequencing Platform"/>
            <consortium name="Broad Institute Whole Genome Assembly Team"/>
            <person name="Wade C.M."/>
            <person name="Giulotto E."/>
            <person name="Sigurdsson S."/>
            <person name="Zoli M."/>
            <person name="Gnerre S."/>
            <person name="Imsland F."/>
            <person name="Lear T.L."/>
            <person name="Adelson D.L."/>
            <person name="Bailey E."/>
            <person name="Bellone R.R."/>
            <person name="Bloecker H."/>
            <person name="Distl O."/>
            <person name="Edgar R.C."/>
            <person name="Garber M."/>
            <person name="Leeb T."/>
            <person name="Mauceli E."/>
            <person name="MacLeod J.N."/>
            <person name="Penedo M.C.T."/>
            <person name="Raison J.M."/>
            <person name="Sharpe T."/>
            <person name="Vogel J."/>
            <person name="Andersson L."/>
            <person name="Antczak D.F."/>
            <person name="Biagi T."/>
            <person name="Binns M.M."/>
            <person name="Chowdhary B.P."/>
            <person name="Coleman S.J."/>
            <person name="Della Valle G."/>
            <person name="Fryc S."/>
            <person name="Guerin G."/>
            <person name="Hasegawa T."/>
            <person name="Hill E.W."/>
            <person name="Jurka J."/>
            <person name="Kiialainen A."/>
            <person name="Lindgren G."/>
            <person name="Liu J."/>
            <person name="Magnani E."/>
            <person name="Mickelson J.R."/>
            <person name="Murray J."/>
            <person name="Nergadze S.G."/>
            <person name="Onofrio R."/>
            <person name="Pedroni S."/>
            <person name="Piras M.F."/>
            <person name="Raudsepp T."/>
            <person name="Rocchi M."/>
            <person name="Roeed K.H."/>
            <person name="Ryder O.A."/>
            <person name="Searle S."/>
            <person name="Skow L."/>
            <person name="Swinburne J.E."/>
            <person name="Syvaenen A.C."/>
            <person name="Tozaki T."/>
            <person name="Valberg S.J."/>
            <person name="Vaudin M."/>
            <person name="White J.R."/>
            <person name="Zody M.C."/>
            <person name="Lander E.S."/>
            <person name="Lindblad-Toh K."/>
        </authorList>
    </citation>
    <scope>NUCLEOTIDE SEQUENCE [LARGE SCALE GENOMIC DNA]</scope>
    <source>
        <strain evidence="11 12">Thoroughbred</strain>
    </source>
</reference>
<evidence type="ECO:0000256" key="2">
    <source>
        <dbReference type="ARBA" id="ARBA00022434"/>
    </source>
</evidence>
<dbReference type="InterPro" id="IPR009078">
    <property type="entry name" value="Ferritin-like_SF"/>
</dbReference>
<feature type="domain" description="Ferritin-like diiron" evidence="10">
    <location>
        <begin position="7"/>
        <end position="152"/>
    </location>
</feature>
<dbReference type="GeneTree" id="ENSGT00850000132566"/>
<dbReference type="InterPro" id="IPR012347">
    <property type="entry name" value="Ferritin-like"/>
</dbReference>
<dbReference type="Proteomes" id="UP000002281">
    <property type="component" value="Chromosome 19"/>
</dbReference>
<accession>A0A9L0TEV7</accession>
<dbReference type="AlphaFoldDB" id="A0A9L0TEV7"/>
<feature type="binding site" evidence="8">
    <location>
        <position position="103"/>
    </location>
    <ligand>
        <name>Fe cation</name>
        <dbReference type="ChEBI" id="CHEBI:24875"/>
        <label>1</label>
    </ligand>
</feature>
<keyword evidence="2 9" id="KW-0409">Iron storage</keyword>
<dbReference type="GO" id="GO:0006826">
    <property type="term" value="P:iron ion transport"/>
    <property type="evidence" value="ECO:0007669"/>
    <property type="project" value="InterPro"/>
</dbReference>
<evidence type="ECO:0000256" key="3">
    <source>
        <dbReference type="ARBA" id="ARBA00022723"/>
    </source>
</evidence>
<dbReference type="CDD" id="cd01056">
    <property type="entry name" value="Euk_Ferritin"/>
    <property type="match status" value="1"/>
</dbReference>
<feature type="binding site" evidence="8">
    <location>
        <position position="24"/>
    </location>
    <ligand>
        <name>Fe cation</name>
        <dbReference type="ChEBI" id="CHEBI:24875"/>
        <label>1</label>
    </ligand>
</feature>
<evidence type="ECO:0000313" key="11">
    <source>
        <dbReference type="Ensembl" id="ENSECAP00000085618.1"/>
    </source>
</evidence>
<sequence>MAAQVCSLLSEECRVAINHIVSYELHVSDAYLSMACYYDGETKEPPFATFFEDQAEVKRAHARQFLKYLRKHESKICLPVIQRPDIDNWGTGLQALESALELENTLNKLLQDLKTLASENHETDLTGNDAASQGLHFENHSPRLSLQNSHASWESFWINKRETYAIWKTRLAIRRN</sequence>
<dbReference type="InterPro" id="IPR009040">
    <property type="entry name" value="Ferritin-like_diiron"/>
</dbReference>
<feature type="binding site" evidence="8">
    <location>
        <position position="61"/>
    </location>
    <ligand>
        <name>Fe cation</name>
        <dbReference type="ChEBI" id="CHEBI:24875"/>
        <label>1</label>
    </ligand>
</feature>
<reference evidence="11" key="2">
    <citation type="submission" date="2025-08" db="UniProtKB">
        <authorList>
            <consortium name="Ensembl"/>
        </authorList>
    </citation>
    <scope>IDENTIFICATION</scope>
    <source>
        <strain evidence="11">Thoroughbred</strain>
    </source>
</reference>
<organism evidence="11 12">
    <name type="scientific">Equus caballus</name>
    <name type="common">Horse</name>
    <dbReference type="NCBI Taxonomy" id="9796"/>
    <lineage>
        <taxon>Eukaryota</taxon>
        <taxon>Metazoa</taxon>
        <taxon>Chordata</taxon>
        <taxon>Craniata</taxon>
        <taxon>Vertebrata</taxon>
        <taxon>Euteleostomi</taxon>
        <taxon>Mammalia</taxon>
        <taxon>Eutheria</taxon>
        <taxon>Laurasiatheria</taxon>
        <taxon>Perissodactyla</taxon>
        <taxon>Equidae</taxon>
        <taxon>Equus</taxon>
    </lineage>
</organism>
<dbReference type="InterPro" id="IPR001519">
    <property type="entry name" value="Ferritin"/>
</dbReference>
<dbReference type="GO" id="GO:0004322">
    <property type="term" value="F:ferroxidase activity"/>
    <property type="evidence" value="ECO:0007669"/>
    <property type="project" value="UniProtKB-EC"/>
</dbReference>
<dbReference type="PANTHER" id="PTHR11431">
    <property type="entry name" value="FERRITIN"/>
    <property type="match status" value="1"/>
</dbReference>
<dbReference type="SUPFAM" id="SSF47240">
    <property type="entry name" value="Ferritin-like"/>
    <property type="match status" value="1"/>
</dbReference>
<evidence type="ECO:0000256" key="5">
    <source>
        <dbReference type="ARBA" id="ARBA00023004"/>
    </source>
</evidence>
<evidence type="ECO:0000256" key="6">
    <source>
        <dbReference type="ARBA" id="ARBA00025111"/>
    </source>
</evidence>
<keyword evidence="4" id="KW-0560">Oxidoreductase</keyword>
<comment type="function">
    <text evidence="6">Stores iron in a soluble, non-toxic, readily available form. Important for iron homeostasis. Has ferroxidase activity. Iron is taken up in the ferrous form and deposited as ferric hydroxides after oxidation.</text>
</comment>
<comment type="function">
    <text evidence="9">Stores iron in a soluble, non-toxic, readily available form. Important for iron homeostasis. Iron is taken up in the ferrous form and deposited as ferric hydroxides after oxidation.</text>
</comment>
<dbReference type="GO" id="GO:0005737">
    <property type="term" value="C:cytoplasm"/>
    <property type="evidence" value="ECO:0000318"/>
    <property type="project" value="GO_Central"/>
</dbReference>
<evidence type="ECO:0000259" key="10">
    <source>
        <dbReference type="PROSITE" id="PS50905"/>
    </source>
</evidence>
<keyword evidence="5 8" id="KW-0408">Iron</keyword>
<reference evidence="11" key="3">
    <citation type="submission" date="2025-09" db="UniProtKB">
        <authorList>
            <consortium name="Ensembl"/>
        </authorList>
    </citation>
    <scope>IDENTIFICATION</scope>
    <source>
        <strain evidence="11">Thoroughbred</strain>
    </source>
</reference>
<keyword evidence="3 8" id="KW-0479">Metal-binding</keyword>
<dbReference type="PROSITE" id="PS50905">
    <property type="entry name" value="FERRITIN_LIKE"/>
    <property type="match status" value="1"/>
</dbReference>
<evidence type="ECO:0000256" key="4">
    <source>
        <dbReference type="ARBA" id="ARBA00023002"/>
    </source>
</evidence>
<dbReference type="GO" id="GO:0006879">
    <property type="term" value="P:intracellular iron ion homeostasis"/>
    <property type="evidence" value="ECO:0007669"/>
    <property type="project" value="UniProtKB-KW"/>
</dbReference>
<dbReference type="InterPro" id="IPR008331">
    <property type="entry name" value="Ferritin_DPS_dom"/>
</dbReference>
<evidence type="ECO:0000256" key="1">
    <source>
        <dbReference type="ARBA" id="ARBA00007513"/>
    </source>
</evidence>
<protein>
    <recommendedName>
        <fullName evidence="9">Ferritin</fullName>
    </recommendedName>
</protein>
<name>A0A9L0TEV7_HORSE</name>
<dbReference type="GO" id="GO:0008199">
    <property type="term" value="F:ferric iron binding"/>
    <property type="evidence" value="ECO:0000318"/>
    <property type="project" value="GO_Central"/>
</dbReference>
<dbReference type="Ensembl" id="ENSECAT00000125197.1">
    <property type="protein sequence ID" value="ENSECAP00000085618.1"/>
    <property type="gene ID" value="ENSECAG00000047833.1"/>
</dbReference>
<evidence type="ECO:0000313" key="12">
    <source>
        <dbReference type="Proteomes" id="UP000002281"/>
    </source>
</evidence>
<dbReference type="PANTHER" id="PTHR11431:SF54">
    <property type="entry name" value="FERRITIN"/>
    <property type="match status" value="1"/>
</dbReference>
<proteinExistence type="inferred from homology"/>
<evidence type="ECO:0000256" key="7">
    <source>
        <dbReference type="ARBA" id="ARBA00047990"/>
    </source>
</evidence>
<dbReference type="Pfam" id="PF00210">
    <property type="entry name" value="Ferritin"/>
    <property type="match status" value="1"/>
</dbReference>
<evidence type="ECO:0000256" key="8">
    <source>
        <dbReference type="PIRSR" id="PIRSR601519-1"/>
    </source>
</evidence>
<comment type="catalytic activity">
    <reaction evidence="7">
        <text>4 Fe(2+) + O2 + 4 H(+) = 4 Fe(3+) + 2 H2O</text>
        <dbReference type="Rhea" id="RHEA:11148"/>
        <dbReference type="ChEBI" id="CHEBI:15377"/>
        <dbReference type="ChEBI" id="CHEBI:15378"/>
        <dbReference type="ChEBI" id="CHEBI:15379"/>
        <dbReference type="ChEBI" id="CHEBI:29033"/>
        <dbReference type="ChEBI" id="CHEBI:29034"/>
        <dbReference type="EC" id="1.16.3.1"/>
    </reaction>
</comment>
<evidence type="ECO:0000256" key="9">
    <source>
        <dbReference type="RuleBase" id="RU361145"/>
    </source>
</evidence>
<dbReference type="Gene3D" id="1.20.1260.10">
    <property type="match status" value="1"/>
</dbReference>
<comment type="similarity">
    <text evidence="1 9">Belongs to the ferritin family.</text>
</comment>
<keyword evidence="12" id="KW-1185">Reference proteome</keyword>
<dbReference type="GO" id="GO:0008198">
    <property type="term" value="F:ferrous iron binding"/>
    <property type="evidence" value="ECO:0000318"/>
    <property type="project" value="GO_Central"/>
</dbReference>